<gene>
    <name evidence="1" type="ORF">ASIM_LOCUS10326</name>
</gene>
<protein>
    <submittedName>
        <fullName evidence="3">Transcriptional regulator</fullName>
    </submittedName>
</protein>
<dbReference type="Proteomes" id="UP000267096">
    <property type="component" value="Unassembled WGS sequence"/>
</dbReference>
<evidence type="ECO:0000313" key="3">
    <source>
        <dbReference type="WBParaSite" id="ASIM_0001076801-mRNA-1"/>
    </source>
</evidence>
<dbReference type="OrthoDB" id="2105077at2759"/>
<proteinExistence type="predicted"/>
<keyword evidence="2" id="KW-1185">Reference proteome</keyword>
<sequence length="45" mass="5434">MGRRFTLNPLIFAKEEREARRQSLAQLKLSYYPRNAHRKLLNSFI</sequence>
<accession>A0A0M3JS41</accession>
<dbReference type="WBParaSite" id="ASIM_0001076801-mRNA-1">
    <property type="protein sequence ID" value="ASIM_0001076801-mRNA-1"/>
    <property type="gene ID" value="ASIM_0001076801"/>
</dbReference>
<reference evidence="1 2" key="2">
    <citation type="submission" date="2018-11" db="EMBL/GenBank/DDBJ databases">
        <authorList>
            <consortium name="Pathogen Informatics"/>
        </authorList>
    </citation>
    <scope>NUCLEOTIDE SEQUENCE [LARGE SCALE GENOMIC DNA]</scope>
</reference>
<organism evidence="3">
    <name type="scientific">Anisakis simplex</name>
    <name type="common">Herring worm</name>
    <dbReference type="NCBI Taxonomy" id="6269"/>
    <lineage>
        <taxon>Eukaryota</taxon>
        <taxon>Metazoa</taxon>
        <taxon>Ecdysozoa</taxon>
        <taxon>Nematoda</taxon>
        <taxon>Chromadorea</taxon>
        <taxon>Rhabditida</taxon>
        <taxon>Spirurina</taxon>
        <taxon>Ascaridomorpha</taxon>
        <taxon>Ascaridoidea</taxon>
        <taxon>Anisakidae</taxon>
        <taxon>Anisakis</taxon>
        <taxon>Anisakis simplex complex</taxon>
    </lineage>
</organism>
<name>A0A0M3JS41_ANISI</name>
<evidence type="ECO:0000313" key="1">
    <source>
        <dbReference type="EMBL" id="VDK42780.1"/>
    </source>
</evidence>
<reference evidence="3" key="1">
    <citation type="submission" date="2017-02" db="UniProtKB">
        <authorList>
            <consortium name="WormBaseParasite"/>
        </authorList>
    </citation>
    <scope>IDENTIFICATION</scope>
</reference>
<dbReference type="EMBL" id="UYRR01030994">
    <property type="protein sequence ID" value="VDK42780.1"/>
    <property type="molecule type" value="Genomic_DNA"/>
</dbReference>
<dbReference type="AlphaFoldDB" id="A0A0M3JS41"/>
<evidence type="ECO:0000313" key="2">
    <source>
        <dbReference type="Proteomes" id="UP000267096"/>
    </source>
</evidence>